<accession>A0A8H3QSJ4</accession>
<dbReference type="EMBL" id="BLAL01000194">
    <property type="protein sequence ID" value="GES90276.1"/>
    <property type="molecule type" value="Genomic_DNA"/>
</dbReference>
<comment type="caution">
    <text evidence="1">The sequence shown here is derived from an EMBL/GenBank/DDBJ whole genome shotgun (WGS) entry which is preliminary data.</text>
</comment>
<gene>
    <name evidence="1" type="ORF">RCL2_001713400</name>
</gene>
<name>A0A8H3QSJ4_9GLOM</name>
<proteinExistence type="predicted"/>
<dbReference type="AlphaFoldDB" id="A0A8H3QSJ4"/>
<organism evidence="1 2">
    <name type="scientific">Rhizophagus clarus</name>
    <dbReference type="NCBI Taxonomy" id="94130"/>
    <lineage>
        <taxon>Eukaryota</taxon>
        <taxon>Fungi</taxon>
        <taxon>Fungi incertae sedis</taxon>
        <taxon>Mucoromycota</taxon>
        <taxon>Glomeromycotina</taxon>
        <taxon>Glomeromycetes</taxon>
        <taxon>Glomerales</taxon>
        <taxon>Glomeraceae</taxon>
        <taxon>Rhizophagus</taxon>
    </lineage>
</organism>
<dbReference type="Proteomes" id="UP000615446">
    <property type="component" value="Unassembled WGS sequence"/>
</dbReference>
<evidence type="ECO:0000313" key="2">
    <source>
        <dbReference type="Proteomes" id="UP000615446"/>
    </source>
</evidence>
<evidence type="ECO:0000313" key="1">
    <source>
        <dbReference type="EMBL" id="GES90276.1"/>
    </source>
</evidence>
<protein>
    <submittedName>
        <fullName evidence="1">Uncharacterized protein</fullName>
    </submittedName>
</protein>
<sequence length="205" mass="23093">MELYILFHKHAYKSKYLLMGGKEPEKPKNTLCLVGGNNLRNITHVSIDERAGGQDTEETLCVSVGGKNPRNRKTLMCFVGGDNPKNISQGMLLGEWLYWNLHYQTNSFDYGGKDPEKPRNTLCLVGGNNLRNITHVSIDERAGGQDTEETLCVSVGGDNRETLLCFVGQDNRETYLCGDNPKNISQGMLLGEWPYWNLHYQTNSF</sequence>
<reference evidence="1" key="1">
    <citation type="submission" date="2019-10" db="EMBL/GenBank/DDBJ databases">
        <title>Conservation and host-specific expression of non-tandemly repeated heterogenous ribosome RNA gene in arbuscular mycorrhizal fungi.</title>
        <authorList>
            <person name="Maeda T."/>
            <person name="Kobayashi Y."/>
            <person name="Nakagawa T."/>
            <person name="Ezawa T."/>
            <person name="Yamaguchi K."/>
            <person name="Bino T."/>
            <person name="Nishimoto Y."/>
            <person name="Shigenobu S."/>
            <person name="Kawaguchi M."/>
        </authorList>
    </citation>
    <scope>NUCLEOTIDE SEQUENCE</scope>
    <source>
        <strain evidence="1">HR1</strain>
    </source>
</reference>